<dbReference type="Gene3D" id="3.30.1370.10">
    <property type="entry name" value="K Homology domain, type 1"/>
    <property type="match status" value="1"/>
</dbReference>
<feature type="region of interest" description="Disordered" evidence="2">
    <location>
        <begin position="149"/>
        <end position="189"/>
    </location>
</feature>
<feature type="compositionally biased region" description="Low complexity" evidence="2">
    <location>
        <begin position="1018"/>
        <end position="1027"/>
    </location>
</feature>
<sequence length="1243" mass="138158">MVASSTSSSAVADKLSTTLLSIPLKYTYLAKPTSNPDKNQTVYYETATTSTNSTIWRPVDTKDTSDEFKQTLNATTFTDNLPSLRTVTSAISTEGQIKARLVEDRILENTLTLNLAGPSNLVSAERARVLRSYYQVERRHIGLDAQDILNASSTDNDDESISTSDENNEDATTNDGNSSGSNLTQKKPVRKSAAAAAKKISKTGDPTVAAERTAASSTCFAQASKKFKPKFLNYLDEIADYCGVSIFVTDFIDKIPYGIGYHTELNSESATKPYHILIYGDQDSARFAQFKVKIILEELRGKFIDSIPLELSLQPLVAGPHLTNFKYIELLTKTKIVVPEWLPELFATLAPNPNARNLNEIYITGEEFHVLLAKIMLNDIISRTQPLVKDCVISFAKIDLLSLRFQDNLRKIMTTHGTFIQIPYLGAARAVIRVQSTSAPICALTINELMSLTTLLYNATYWVHTGESDAQGRLLQPNIPIDFDILDRISAGSGATVVCKNTSFDIIGFKSDTKRAVAMIKSLPIWGNTKEQVRYRVELSNEQREFISGKKNGKIIRIMNTSRVWIKLLPFNEYNFYVDIYSEHSPEATNGLKLLEEELPAELAFYIPETYHKKVIGAGGSTVQGIMRKYNVFIKFSSGYDVNPNGYTRLKSSNVLIRCPTKNSKEMEPAKNELLETVFDRSQEHGTTFVKLSRSYMRILLSHHTDFISEIEGKSNTIIKMPTEEHYEDLEQRLEIRGLMGTSDAAARLLKTKLPEDYEFKVAYSSKFHELVNEDQGEFYQKVVVPFRIALKIETLVNEKPEYTSEEAPYHQILLSFAQENSVGLEDAIQVLTAYLRDKGLDIIDRGEYHVDPIIPGVAGIPVPPSTMKRRMRGGSMNHHHHHHNTHHHKGGYDSRDNNMGGGYHRDRFRGHPGRGPPGRFRGRSDGGNGGYERHHKGIDNGHHGRDSGAMSYRHEDIRNSSHPYRKSPMSTPPSQRRPSSNGPYQRYGSSGPPSDNSSPVPPPLDPPPMGGEVVSHGGPPNHLLLTTPPPPPPPQQQPQQQQHNGHHHQMSQPPSQPSHTYSSPPIHHQQGPPLPPQGPQIQSSYDHRSGGYPQQQQQPQQSSRYYSNQSMGQQHHPSHQGRGGSAGGSRGGYYMGNDNGINVGPSNGGYQDMNGPIGNGRGRYQQQQGMHRGGPPPPPPPPPSMQEEHHWGGNKMGGINGPATDRYGRQLDPLPPPPPPPSGPSNNGYDYDQRGSRGRYGY</sequence>
<dbReference type="PROSITE" id="PS50084">
    <property type="entry name" value="KH_TYPE_1"/>
    <property type="match status" value="1"/>
</dbReference>
<reference evidence="4 5" key="1">
    <citation type="submission" date="2019-09" db="EMBL/GenBank/DDBJ databases">
        <authorList>
            <person name="Brejova B."/>
        </authorList>
    </citation>
    <scope>NUCLEOTIDE SEQUENCE [LARGE SCALE GENOMIC DNA]</scope>
</reference>
<dbReference type="AlphaFoldDB" id="A0A5E8BZX7"/>
<dbReference type="EMBL" id="CABVLU010000004">
    <property type="protein sequence ID" value="VVT56993.1"/>
    <property type="molecule type" value="Genomic_DNA"/>
</dbReference>
<accession>A0A5E8BZX7</accession>
<feature type="domain" description="K Homology" evidence="3">
    <location>
        <begin position="599"/>
        <end position="679"/>
    </location>
</feature>
<dbReference type="Pfam" id="PF00013">
    <property type="entry name" value="KH_1"/>
    <property type="match status" value="1"/>
</dbReference>
<dbReference type="Proteomes" id="UP000398389">
    <property type="component" value="Unassembled WGS sequence"/>
</dbReference>
<feature type="compositionally biased region" description="Low complexity" evidence="2">
    <location>
        <begin position="989"/>
        <end position="999"/>
    </location>
</feature>
<dbReference type="GeneID" id="43584294"/>
<dbReference type="InterPro" id="IPR036612">
    <property type="entry name" value="KH_dom_type_1_sf"/>
</dbReference>
<dbReference type="Pfam" id="PF24563">
    <property type="entry name" value="KH_Mug60-KHD4"/>
    <property type="match status" value="1"/>
</dbReference>
<keyword evidence="1" id="KW-0694">RNA-binding</keyword>
<dbReference type="SMART" id="SM00322">
    <property type="entry name" value="KH"/>
    <property type="match status" value="2"/>
</dbReference>
<feature type="compositionally biased region" description="Polar residues" evidence="2">
    <location>
        <begin position="969"/>
        <end position="984"/>
    </location>
</feature>
<feature type="compositionally biased region" description="Pro residues" evidence="2">
    <location>
        <begin position="1214"/>
        <end position="1224"/>
    </location>
</feature>
<feature type="domain" description="K Homology" evidence="3">
    <location>
        <begin position="301"/>
        <end position="382"/>
    </location>
</feature>
<feature type="region of interest" description="Disordered" evidence="2">
    <location>
        <begin position="862"/>
        <end position="1243"/>
    </location>
</feature>
<organism evidence="4 5">
    <name type="scientific">Magnusiomyces paraingens</name>
    <dbReference type="NCBI Taxonomy" id="2606893"/>
    <lineage>
        <taxon>Eukaryota</taxon>
        <taxon>Fungi</taxon>
        <taxon>Dikarya</taxon>
        <taxon>Ascomycota</taxon>
        <taxon>Saccharomycotina</taxon>
        <taxon>Dipodascomycetes</taxon>
        <taxon>Dipodascales</taxon>
        <taxon>Dipodascaceae</taxon>
        <taxon>Magnusiomyces</taxon>
    </lineage>
</organism>
<evidence type="ECO:0000256" key="1">
    <source>
        <dbReference type="PROSITE-ProRule" id="PRU00117"/>
    </source>
</evidence>
<feature type="compositionally biased region" description="Pro residues" evidence="2">
    <location>
        <begin position="1175"/>
        <end position="1185"/>
    </location>
</feature>
<protein>
    <recommendedName>
        <fullName evidence="3">K Homology domain-containing protein</fullName>
    </recommendedName>
</protein>
<feature type="compositionally biased region" description="Low complexity" evidence="2">
    <location>
        <begin position="1091"/>
        <end position="1111"/>
    </location>
</feature>
<dbReference type="InterPro" id="IPR004087">
    <property type="entry name" value="KH_dom"/>
</dbReference>
<dbReference type="SUPFAM" id="SSF54791">
    <property type="entry name" value="Eukaryotic type KH-domain (KH-domain type I)"/>
    <property type="match status" value="1"/>
</dbReference>
<feature type="compositionally biased region" description="Pro residues" evidence="2">
    <location>
        <begin position="1028"/>
        <end position="1037"/>
    </location>
</feature>
<dbReference type="InterPro" id="IPR056553">
    <property type="entry name" value="KH_Mug60-KHD4"/>
</dbReference>
<feature type="compositionally biased region" description="Pro residues" evidence="2">
    <location>
        <begin position="1000"/>
        <end position="1010"/>
    </location>
</feature>
<feature type="compositionally biased region" description="Basic residues" evidence="2">
    <location>
        <begin position="868"/>
        <end position="890"/>
    </location>
</feature>
<evidence type="ECO:0000256" key="2">
    <source>
        <dbReference type="SAM" id="MobiDB-lite"/>
    </source>
</evidence>
<gene>
    <name evidence="4" type="ORF">SAPINGB_P005480</name>
</gene>
<dbReference type="GO" id="GO:0003723">
    <property type="term" value="F:RNA binding"/>
    <property type="evidence" value="ECO:0007669"/>
    <property type="project" value="UniProtKB-UniRule"/>
</dbReference>
<evidence type="ECO:0000259" key="3">
    <source>
        <dbReference type="SMART" id="SM00322"/>
    </source>
</evidence>
<proteinExistence type="predicted"/>
<feature type="compositionally biased region" description="Polar residues" evidence="2">
    <location>
        <begin position="1051"/>
        <end position="1064"/>
    </location>
</feature>
<dbReference type="RefSeq" id="XP_031856085.1">
    <property type="nucleotide sequence ID" value="XM_032000194.1"/>
</dbReference>
<evidence type="ECO:0000313" key="5">
    <source>
        <dbReference type="Proteomes" id="UP000398389"/>
    </source>
</evidence>
<feature type="compositionally biased region" description="Gly residues" evidence="2">
    <location>
        <begin position="1122"/>
        <end position="1135"/>
    </location>
</feature>
<keyword evidence="5" id="KW-1185">Reference proteome</keyword>
<dbReference type="InterPro" id="IPR004088">
    <property type="entry name" value="KH_dom_type_1"/>
</dbReference>
<name>A0A5E8BZX7_9ASCO</name>
<evidence type="ECO:0000313" key="4">
    <source>
        <dbReference type="EMBL" id="VVT56993.1"/>
    </source>
</evidence>
<feature type="compositionally biased region" description="Basic and acidic residues" evidence="2">
    <location>
        <begin position="938"/>
        <end position="960"/>
    </location>
</feature>
<feature type="compositionally biased region" description="Polar residues" evidence="2">
    <location>
        <begin position="161"/>
        <end position="185"/>
    </location>
</feature>
<dbReference type="OrthoDB" id="271862at2759"/>